<dbReference type="Pfam" id="PF13853">
    <property type="entry name" value="7tm_4"/>
    <property type="match status" value="1"/>
</dbReference>
<keyword evidence="5 10" id="KW-1133">Transmembrane helix</keyword>
<evidence type="ECO:0000256" key="2">
    <source>
        <dbReference type="ARBA" id="ARBA00022475"/>
    </source>
</evidence>
<keyword evidence="3" id="KW-0716">Sensory transduction</keyword>
<evidence type="ECO:0000256" key="6">
    <source>
        <dbReference type="ARBA" id="ARBA00023040"/>
    </source>
</evidence>
<keyword evidence="4 10" id="KW-0812">Transmembrane</keyword>
<gene>
    <name evidence="13" type="primary">LOC104993043</name>
</gene>
<evidence type="ECO:0000256" key="1">
    <source>
        <dbReference type="ARBA" id="ARBA00004651"/>
    </source>
</evidence>
<keyword evidence="7 10" id="KW-0472">Membrane</keyword>
<dbReference type="Proteomes" id="UP000515208">
    <property type="component" value="Unplaced"/>
</dbReference>
<dbReference type="GO" id="GO:0005886">
    <property type="term" value="C:plasma membrane"/>
    <property type="evidence" value="ECO:0007669"/>
    <property type="project" value="UniProtKB-SubCell"/>
</dbReference>
<dbReference type="GO" id="GO:0004930">
    <property type="term" value="F:G protein-coupled receptor activity"/>
    <property type="evidence" value="ECO:0007669"/>
    <property type="project" value="UniProtKB-KW"/>
</dbReference>
<dbReference type="GeneID" id="104993043"/>
<dbReference type="FunFam" id="1.20.1070.10:FF:000015">
    <property type="entry name" value="Olfactory receptor"/>
    <property type="match status" value="1"/>
</dbReference>
<dbReference type="Gene3D" id="1.20.1070.10">
    <property type="entry name" value="Rhodopsin 7-helix transmembrane proteins"/>
    <property type="match status" value="1"/>
</dbReference>
<dbReference type="PRINTS" id="PR00245">
    <property type="entry name" value="OLFACTORYR"/>
</dbReference>
<evidence type="ECO:0000256" key="5">
    <source>
        <dbReference type="ARBA" id="ARBA00022989"/>
    </source>
</evidence>
<sequence length="202" mass="22349">MACDRYVAICQPLPYSELMSWHTCMWMATLSWGEGFANSLLHSILTWSLPFCGHNIINHFFCEILAVLKLACGNICLNALLLTVSSGVVTLPPLLLIFLSYVFILTAILRVPSAAGRHKAFSTCSAHLTVVVIYYGTISFMYFKPKAKDLYLDKLLALFYGVVTPSLNPIIYSMRNAEVKAATVALLRGDLSKQMACFPAVL</sequence>
<comment type="subcellular location">
    <subcellularLocation>
        <location evidence="1">Cell membrane</location>
        <topology evidence="1">Multi-pass membrane protein</topology>
    </subcellularLocation>
</comment>
<reference evidence="13" key="1">
    <citation type="submission" date="2025-08" db="UniProtKB">
        <authorList>
            <consortium name="RefSeq"/>
        </authorList>
    </citation>
    <scope>IDENTIFICATION</scope>
    <source>
        <tissue evidence="13">Blood</tissue>
    </source>
</reference>
<dbReference type="PANTHER" id="PTHR26453">
    <property type="entry name" value="OLFACTORY RECEPTOR"/>
    <property type="match status" value="1"/>
</dbReference>
<name>A0A6P3HP28_BISBB</name>
<feature type="domain" description="G-protein coupled receptors family 1 profile" evidence="11">
    <location>
        <begin position="1"/>
        <end position="172"/>
    </location>
</feature>
<keyword evidence="9" id="KW-0807">Transducer</keyword>
<evidence type="ECO:0000256" key="8">
    <source>
        <dbReference type="ARBA" id="ARBA00023170"/>
    </source>
</evidence>
<keyword evidence="2" id="KW-1003">Cell membrane</keyword>
<protein>
    <submittedName>
        <fullName evidence="13">Olfactory receptor 2S2-like</fullName>
    </submittedName>
</protein>
<evidence type="ECO:0000256" key="10">
    <source>
        <dbReference type="SAM" id="Phobius"/>
    </source>
</evidence>
<evidence type="ECO:0000259" key="11">
    <source>
        <dbReference type="PROSITE" id="PS50262"/>
    </source>
</evidence>
<dbReference type="GO" id="GO:0004984">
    <property type="term" value="F:olfactory receptor activity"/>
    <property type="evidence" value="ECO:0007669"/>
    <property type="project" value="InterPro"/>
</dbReference>
<evidence type="ECO:0000313" key="12">
    <source>
        <dbReference type="Proteomes" id="UP000515208"/>
    </source>
</evidence>
<feature type="transmembrane region" description="Helical" evidence="10">
    <location>
        <begin position="121"/>
        <end position="143"/>
    </location>
</feature>
<dbReference type="RefSeq" id="XP_010844428.1">
    <property type="nucleotide sequence ID" value="XM_010846126.1"/>
</dbReference>
<keyword evidence="8" id="KW-0675">Receptor</keyword>
<keyword evidence="12" id="KW-1185">Reference proteome</keyword>
<evidence type="ECO:0000256" key="9">
    <source>
        <dbReference type="ARBA" id="ARBA00023224"/>
    </source>
</evidence>
<dbReference type="AlphaFoldDB" id="A0A6P3HP28"/>
<dbReference type="InterPro" id="IPR000725">
    <property type="entry name" value="Olfact_rcpt"/>
</dbReference>
<dbReference type="SUPFAM" id="SSF81321">
    <property type="entry name" value="Family A G protein-coupled receptor-like"/>
    <property type="match status" value="1"/>
</dbReference>
<keyword evidence="6" id="KW-0297">G-protein coupled receptor</keyword>
<dbReference type="PROSITE" id="PS50262">
    <property type="entry name" value="G_PROTEIN_RECEP_F1_2"/>
    <property type="match status" value="1"/>
</dbReference>
<evidence type="ECO:0000313" key="13">
    <source>
        <dbReference type="RefSeq" id="XP_010844428.1"/>
    </source>
</evidence>
<organism evidence="12 13">
    <name type="scientific">Bison bison bison</name>
    <name type="common">North American plains bison</name>
    <dbReference type="NCBI Taxonomy" id="43346"/>
    <lineage>
        <taxon>Eukaryota</taxon>
        <taxon>Metazoa</taxon>
        <taxon>Chordata</taxon>
        <taxon>Craniata</taxon>
        <taxon>Vertebrata</taxon>
        <taxon>Euteleostomi</taxon>
        <taxon>Mammalia</taxon>
        <taxon>Eutheria</taxon>
        <taxon>Laurasiatheria</taxon>
        <taxon>Artiodactyla</taxon>
        <taxon>Ruminantia</taxon>
        <taxon>Pecora</taxon>
        <taxon>Bovidae</taxon>
        <taxon>Bovinae</taxon>
        <taxon>Bison</taxon>
    </lineage>
</organism>
<proteinExistence type="predicted"/>
<feature type="transmembrane region" description="Helical" evidence="10">
    <location>
        <begin position="155"/>
        <end position="172"/>
    </location>
</feature>
<evidence type="ECO:0000256" key="7">
    <source>
        <dbReference type="ARBA" id="ARBA00023136"/>
    </source>
</evidence>
<feature type="transmembrane region" description="Helical" evidence="10">
    <location>
        <begin position="90"/>
        <end position="109"/>
    </location>
</feature>
<feature type="transmembrane region" description="Helical" evidence="10">
    <location>
        <begin position="64"/>
        <end position="84"/>
    </location>
</feature>
<accession>A0A6P3HP28</accession>
<evidence type="ECO:0000256" key="3">
    <source>
        <dbReference type="ARBA" id="ARBA00022606"/>
    </source>
</evidence>
<evidence type="ECO:0000256" key="4">
    <source>
        <dbReference type="ARBA" id="ARBA00022692"/>
    </source>
</evidence>
<dbReference type="InterPro" id="IPR017452">
    <property type="entry name" value="GPCR_Rhodpsn_7TM"/>
</dbReference>
<dbReference type="KEGG" id="bbis:104993043"/>